<reference evidence="1 2" key="1">
    <citation type="submission" date="2021-03" db="EMBL/GenBank/DDBJ databases">
        <title>Genomic Encyclopedia of Type Strains, Phase IV (KMG-IV): sequencing the most valuable type-strain genomes for metagenomic binning, comparative biology and taxonomic classification.</title>
        <authorList>
            <person name="Goeker M."/>
        </authorList>
    </citation>
    <scope>NUCLEOTIDE SEQUENCE [LARGE SCALE GENOMIC DNA]</scope>
    <source>
        <strain evidence="1 2">DSM 26048</strain>
    </source>
</reference>
<evidence type="ECO:0000313" key="2">
    <source>
        <dbReference type="Proteomes" id="UP001519287"/>
    </source>
</evidence>
<evidence type="ECO:0000313" key="1">
    <source>
        <dbReference type="EMBL" id="MBP1994256.1"/>
    </source>
</evidence>
<proteinExistence type="predicted"/>
<protein>
    <submittedName>
        <fullName evidence="1">Uncharacterized protein</fullName>
    </submittedName>
</protein>
<keyword evidence="2" id="KW-1185">Reference proteome</keyword>
<dbReference type="Proteomes" id="UP001519287">
    <property type="component" value="Unassembled WGS sequence"/>
</dbReference>
<gene>
    <name evidence="1" type="ORF">J2Z66_005892</name>
</gene>
<sequence length="123" mass="13902">MLLTMKIIVKVADPAQLCVLQSERPGPRGNLLVSREKTLLAVHLSLVFVRLQPFPPLTTQLHEHAHQRTPQGTVDKSQFFEKRLLDSQCLCGFSNVNFVKKVICQQSHKAIFLTIRSLSTLNL</sequence>
<accession>A0ABS4J570</accession>
<name>A0ABS4J570_9BACL</name>
<comment type="caution">
    <text evidence="1">The sequence shown here is derived from an EMBL/GenBank/DDBJ whole genome shotgun (WGS) entry which is preliminary data.</text>
</comment>
<dbReference type="EMBL" id="JAGGLB010000024">
    <property type="protein sequence ID" value="MBP1994256.1"/>
    <property type="molecule type" value="Genomic_DNA"/>
</dbReference>
<organism evidence="1 2">
    <name type="scientific">Paenibacillus eucommiae</name>
    <dbReference type="NCBI Taxonomy" id="1355755"/>
    <lineage>
        <taxon>Bacteria</taxon>
        <taxon>Bacillati</taxon>
        <taxon>Bacillota</taxon>
        <taxon>Bacilli</taxon>
        <taxon>Bacillales</taxon>
        <taxon>Paenibacillaceae</taxon>
        <taxon>Paenibacillus</taxon>
    </lineage>
</organism>